<dbReference type="EMBL" id="PGCJ01000407">
    <property type="protein sequence ID" value="PLW29522.1"/>
    <property type="molecule type" value="Genomic_DNA"/>
</dbReference>
<reference evidence="3 4" key="1">
    <citation type="submission" date="2017-11" db="EMBL/GenBank/DDBJ databases">
        <title>De novo assembly and phasing of dikaryotic genomes from two isolates of Puccinia coronata f. sp. avenae, the causal agent of oat crown rust.</title>
        <authorList>
            <person name="Miller M.E."/>
            <person name="Zhang Y."/>
            <person name="Omidvar V."/>
            <person name="Sperschneider J."/>
            <person name="Schwessinger B."/>
            <person name="Raley C."/>
            <person name="Palmer J.M."/>
            <person name="Garnica D."/>
            <person name="Upadhyaya N."/>
            <person name="Rathjen J."/>
            <person name="Taylor J.M."/>
            <person name="Park R.F."/>
            <person name="Dodds P.N."/>
            <person name="Hirsch C.D."/>
            <person name="Kianian S.F."/>
            <person name="Figueroa M."/>
        </authorList>
    </citation>
    <scope>NUCLEOTIDE SEQUENCE [LARGE SCALE GENOMIC DNA]</scope>
    <source>
        <strain evidence="3">12NC29</strain>
    </source>
</reference>
<feature type="region of interest" description="Disordered" evidence="1">
    <location>
        <begin position="241"/>
        <end position="267"/>
    </location>
</feature>
<dbReference type="InterPro" id="IPR029466">
    <property type="entry name" value="NAM-associated_C"/>
</dbReference>
<protein>
    <recommendedName>
        <fullName evidence="2">No apical meristem-associated C-terminal domain-containing protein</fullName>
    </recommendedName>
</protein>
<proteinExistence type="predicted"/>
<gene>
    <name evidence="3" type="ORF">PCANC_22666</name>
</gene>
<evidence type="ECO:0000259" key="2">
    <source>
        <dbReference type="Pfam" id="PF14303"/>
    </source>
</evidence>
<dbReference type="OrthoDB" id="129446at2759"/>
<sequence>MAHMNNLISLQTPPAIVPTPSKSKRPPNFNADEDEQLAKSWTLIWKIVQKATLEFAAIYDKLKDNPASGSAPEDWLTTARQFYFNQEGRQFAFERPWLLLKTVSKWQSLSGKAKKLVPPLNNLQGSVLLEDAPPNPNTTASKIPDKAKWERPAGVHAAKQNAAKDDYKKKRLNLLESSTKEATQRLFEAKQSNDIQESLVENEQEKVRLNILMQDPDKCPDATSHMALVACKKQIHDEIMAQQDKHAPTPQCPFSNEHTATPGEEENVECDDEVELTQDNSHICPDLAFL</sequence>
<dbReference type="PANTHER" id="PTHR45023:SF4">
    <property type="entry name" value="GLYCINE-RICH PROTEIN-RELATED"/>
    <property type="match status" value="1"/>
</dbReference>
<name>A0A2N5TVL3_9BASI</name>
<evidence type="ECO:0000256" key="1">
    <source>
        <dbReference type="SAM" id="MobiDB-lite"/>
    </source>
</evidence>
<evidence type="ECO:0000313" key="4">
    <source>
        <dbReference type="Proteomes" id="UP000235388"/>
    </source>
</evidence>
<evidence type="ECO:0000313" key="3">
    <source>
        <dbReference type="EMBL" id="PLW29522.1"/>
    </source>
</evidence>
<dbReference type="STRING" id="200324.A0A2N5TVL3"/>
<feature type="domain" description="No apical meristem-associated C-terminal" evidence="2">
    <location>
        <begin position="89"/>
        <end position="223"/>
    </location>
</feature>
<dbReference type="AlphaFoldDB" id="A0A2N5TVL3"/>
<dbReference type="Proteomes" id="UP000235388">
    <property type="component" value="Unassembled WGS sequence"/>
</dbReference>
<organism evidence="3 4">
    <name type="scientific">Puccinia coronata f. sp. avenae</name>
    <dbReference type="NCBI Taxonomy" id="200324"/>
    <lineage>
        <taxon>Eukaryota</taxon>
        <taxon>Fungi</taxon>
        <taxon>Dikarya</taxon>
        <taxon>Basidiomycota</taxon>
        <taxon>Pucciniomycotina</taxon>
        <taxon>Pucciniomycetes</taxon>
        <taxon>Pucciniales</taxon>
        <taxon>Pucciniaceae</taxon>
        <taxon>Puccinia</taxon>
    </lineage>
</organism>
<accession>A0A2N5TVL3</accession>
<dbReference type="Pfam" id="PF14303">
    <property type="entry name" value="NAM-associated"/>
    <property type="match status" value="1"/>
</dbReference>
<keyword evidence="4" id="KW-1185">Reference proteome</keyword>
<dbReference type="PANTHER" id="PTHR45023">
    <property type="match status" value="1"/>
</dbReference>
<comment type="caution">
    <text evidence="3">The sequence shown here is derived from an EMBL/GenBank/DDBJ whole genome shotgun (WGS) entry which is preliminary data.</text>
</comment>